<feature type="non-terminal residue" evidence="1">
    <location>
        <position position="1"/>
    </location>
</feature>
<comment type="caution">
    <text evidence="1">The sequence shown here is derived from an EMBL/GenBank/DDBJ whole genome shotgun (WGS) entry which is preliminary data.</text>
</comment>
<gene>
    <name evidence="1" type="ORF">BGZ95_002089</name>
</gene>
<dbReference type="Proteomes" id="UP001194580">
    <property type="component" value="Unassembled WGS sequence"/>
</dbReference>
<dbReference type="AlphaFoldDB" id="A0AAD4D7R0"/>
<accession>A0AAD4D7R0</accession>
<evidence type="ECO:0000313" key="1">
    <source>
        <dbReference type="EMBL" id="KAG0269414.1"/>
    </source>
</evidence>
<sequence length="87" mass="9788">LHNYSYSVVTPQAMEEDDPVQTVRPVHKNNLFPTIYAPVAHVVINIEPSGKKIILWNDILQAFNDANHARHGTKVLPFLKGPGPDYE</sequence>
<organism evidence="1 2">
    <name type="scientific">Linnemannia exigua</name>
    <dbReference type="NCBI Taxonomy" id="604196"/>
    <lineage>
        <taxon>Eukaryota</taxon>
        <taxon>Fungi</taxon>
        <taxon>Fungi incertae sedis</taxon>
        <taxon>Mucoromycota</taxon>
        <taxon>Mortierellomycotina</taxon>
        <taxon>Mortierellomycetes</taxon>
        <taxon>Mortierellales</taxon>
        <taxon>Mortierellaceae</taxon>
        <taxon>Linnemannia</taxon>
    </lineage>
</organism>
<protein>
    <submittedName>
        <fullName evidence="1">Uncharacterized protein</fullName>
    </submittedName>
</protein>
<evidence type="ECO:0000313" key="2">
    <source>
        <dbReference type="Proteomes" id="UP001194580"/>
    </source>
</evidence>
<name>A0AAD4D7R0_9FUNG</name>
<reference evidence="1" key="1">
    <citation type="journal article" date="2020" name="Fungal Divers.">
        <title>Resolving the Mortierellaceae phylogeny through synthesis of multi-gene phylogenetics and phylogenomics.</title>
        <authorList>
            <person name="Vandepol N."/>
            <person name="Liber J."/>
            <person name="Desiro A."/>
            <person name="Na H."/>
            <person name="Kennedy M."/>
            <person name="Barry K."/>
            <person name="Grigoriev I.V."/>
            <person name="Miller A.N."/>
            <person name="O'Donnell K."/>
            <person name="Stajich J.E."/>
            <person name="Bonito G."/>
        </authorList>
    </citation>
    <scope>NUCLEOTIDE SEQUENCE</scope>
    <source>
        <strain evidence="1">NRRL 28262</strain>
    </source>
</reference>
<proteinExistence type="predicted"/>
<dbReference type="EMBL" id="JAAAIL010001430">
    <property type="protein sequence ID" value="KAG0269414.1"/>
    <property type="molecule type" value="Genomic_DNA"/>
</dbReference>
<keyword evidence="2" id="KW-1185">Reference proteome</keyword>